<organism evidence="1 2">
    <name type="scientific">Candidatus Nitrospira inopinata</name>
    <dbReference type="NCBI Taxonomy" id="1715989"/>
    <lineage>
        <taxon>Bacteria</taxon>
        <taxon>Pseudomonadati</taxon>
        <taxon>Nitrospirota</taxon>
        <taxon>Nitrospiria</taxon>
        <taxon>Nitrospirales</taxon>
        <taxon>Nitrospiraceae</taxon>
        <taxon>Nitrospira</taxon>
    </lineage>
</organism>
<protein>
    <submittedName>
        <fullName evidence="1">Uncharacterized protein</fullName>
    </submittedName>
</protein>
<gene>
    <name evidence="1" type="ORF">NITINOP_0392</name>
</gene>
<dbReference type="EMBL" id="LN885086">
    <property type="protein sequence ID" value="CUQ65368.1"/>
    <property type="molecule type" value="Genomic_DNA"/>
</dbReference>
<evidence type="ECO:0000313" key="2">
    <source>
        <dbReference type="Proteomes" id="UP000066284"/>
    </source>
</evidence>
<dbReference type="Proteomes" id="UP000066284">
    <property type="component" value="Chromosome 1"/>
</dbReference>
<dbReference type="AlphaFoldDB" id="A0A0S4KQA9"/>
<reference evidence="2" key="1">
    <citation type="submission" date="2015-09" db="EMBL/GenBank/DDBJ databases">
        <authorList>
            <person name="Daims H."/>
        </authorList>
    </citation>
    <scope>NUCLEOTIDE SEQUENCE [LARGE SCALE GENOMIC DNA]</scope>
</reference>
<dbReference type="KEGG" id="nio:NITINOP_0392"/>
<accession>A0A0S4KQA9</accession>
<sequence length="37" mass="4384">MHEERLSRNAFVSARGRRIRQDENMEGLRFSTLHPDA</sequence>
<evidence type="ECO:0000313" key="1">
    <source>
        <dbReference type="EMBL" id="CUQ65368.1"/>
    </source>
</evidence>
<name>A0A0S4KQA9_9BACT</name>
<proteinExistence type="predicted"/>
<keyword evidence="2" id="KW-1185">Reference proteome</keyword>